<evidence type="ECO:0000256" key="1">
    <source>
        <dbReference type="SAM" id="Coils"/>
    </source>
</evidence>
<evidence type="ECO:0000313" key="3">
    <source>
        <dbReference type="EMBL" id="AIF68385.1"/>
    </source>
</evidence>
<dbReference type="OrthoDB" id="2867501at2"/>
<sequence>MNLKVVVALSIALLISLFANAALGFNVSDKGNQVEDLQNKNEELTSKVDEVQESLDKAEGTLINNQLETDGDSRKVVEDFFQTQFDYNNASYEARFEKIKQYVNDSVYGQLTAAGIPSTPKAEFQSEVSDLNLYLSTDNKVLSGLVLLETVYTIEGVENPPVTSLFQVEVKEVDGKQKIVHLESLGTFSPMTES</sequence>
<feature type="signal peptide" evidence="2">
    <location>
        <begin position="1"/>
        <end position="21"/>
    </location>
</feature>
<name>A0A075LNU5_9BACI</name>
<evidence type="ECO:0000313" key="4">
    <source>
        <dbReference type="Proteomes" id="UP000027980"/>
    </source>
</evidence>
<organism evidence="3 4">
    <name type="scientific">Terribacillus saccharophilus</name>
    <dbReference type="NCBI Taxonomy" id="361277"/>
    <lineage>
        <taxon>Bacteria</taxon>
        <taxon>Bacillati</taxon>
        <taxon>Bacillota</taxon>
        <taxon>Bacilli</taxon>
        <taxon>Bacillales</taxon>
        <taxon>Bacillaceae</taxon>
        <taxon>Terribacillus</taxon>
    </lineage>
</organism>
<reference evidence="3 4" key="1">
    <citation type="submission" date="2014-07" db="EMBL/GenBank/DDBJ databases">
        <title>Complete genome sequence of a moderately halophilic bacterium Terribacillus aidingensis MP602, isolated from Cryptomeria fortunei in Tianmu mountain in China.</title>
        <authorList>
            <person name="Wang Y."/>
            <person name="Lu P."/>
            <person name="Zhang L."/>
        </authorList>
    </citation>
    <scope>NUCLEOTIDE SEQUENCE [LARGE SCALE GENOMIC DNA]</scope>
    <source>
        <strain evidence="3 4">MP602</strain>
        <plasmid evidence="3 4">pT1</plasmid>
    </source>
</reference>
<feature type="coiled-coil region" evidence="1">
    <location>
        <begin position="27"/>
        <end position="61"/>
    </location>
</feature>
<dbReference type="KEGG" id="tap:GZ22_18280"/>
<keyword evidence="1" id="KW-0175">Coiled coil</keyword>
<dbReference type="GeneID" id="34223393"/>
<accession>A0A075LNU5</accession>
<dbReference type="RefSeq" id="WP_041592306.1">
    <property type="nucleotide sequence ID" value="NZ_CP008877.1"/>
</dbReference>
<dbReference type="Proteomes" id="UP000027980">
    <property type="component" value="Plasmid pT1"/>
</dbReference>
<protein>
    <submittedName>
        <fullName evidence="3">Uncharacterized protein</fullName>
    </submittedName>
</protein>
<proteinExistence type="predicted"/>
<keyword evidence="2" id="KW-0732">Signal</keyword>
<feature type="chain" id="PRO_5039146050" evidence="2">
    <location>
        <begin position="22"/>
        <end position="194"/>
    </location>
</feature>
<gene>
    <name evidence="3" type="ORF">GZ22_18280</name>
</gene>
<dbReference type="EMBL" id="CP008877">
    <property type="protein sequence ID" value="AIF68385.1"/>
    <property type="molecule type" value="Genomic_DNA"/>
</dbReference>
<dbReference type="AlphaFoldDB" id="A0A075LNU5"/>
<dbReference type="HOGENOM" id="CLU_1401858_0_0_9"/>
<keyword evidence="3" id="KW-0614">Plasmid</keyword>
<geneLocation type="plasmid" evidence="3 4">
    <name>pT1</name>
</geneLocation>
<evidence type="ECO:0000256" key="2">
    <source>
        <dbReference type="SAM" id="SignalP"/>
    </source>
</evidence>